<evidence type="ECO:0000259" key="8">
    <source>
        <dbReference type="Pfam" id="PF01643"/>
    </source>
</evidence>
<keyword evidence="7" id="KW-0275">Fatty acid biosynthesis</keyword>
<proteinExistence type="inferred from homology"/>
<evidence type="ECO:0000313" key="11">
    <source>
        <dbReference type="Proteomes" id="UP001221558"/>
    </source>
</evidence>
<feature type="domain" description="Acyl-ACP thioesterase N-terminal hotdog" evidence="8">
    <location>
        <begin position="5"/>
        <end position="122"/>
    </location>
</feature>
<dbReference type="Proteomes" id="UP001221558">
    <property type="component" value="Chromosome"/>
</dbReference>
<dbReference type="PANTHER" id="PTHR31727">
    <property type="entry name" value="OLEOYL-ACYL CARRIER PROTEIN THIOESTERASE 1, CHLOROPLASTIC"/>
    <property type="match status" value="1"/>
</dbReference>
<keyword evidence="11" id="KW-1185">Reference proteome</keyword>
<dbReference type="RefSeq" id="WP_274266193.1">
    <property type="nucleotide sequence ID" value="NZ_CP117880.1"/>
</dbReference>
<evidence type="ECO:0000313" key="10">
    <source>
        <dbReference type="EMBL" id="WDF67464.1"/>
    </source>
</evidence>
<organism evidence="10 11">
    <name type="scientific">Sphingobacterium oryzagri</name>
    <dbReference type="NCBI Taxonomy" id="3025669"/>
    <lineage>
        <taxon>Bacteria</taxon>
        <taxon>Pseudomonadati</taxon>
        <taxon>Bacteroidota</taxon>
        <taxon>Sphingobacteriia</taxon>
        <taxon>Sphingobacteriales</taxon>
        <taxon>Sphingobacteriaceae</taxon>
        <taxon>Sphingobacterium</taxon>
    </lineage>
</organism>
<keyword evidence="2" id="KW-0444">Lipid biosynthesis</keyword>
<dbReference type="EMBL" id="CP117880">
    <property type="protein sequence ID" value="WDF67464.1"/>
    <property type="molecule type" value="Genomic_DNA"/>
</dbReference>
<dbReference type="Gene3D" id="3.10.129.10">
    <property type="entry name" value="Hotdog Thioesterase"/>
    <property type="match status" value="1"/>
</dbReference>
<dbReference type="CDD" id="cd00586">
    <property type="entry name" value="4HBT"/>
    <property type="match status" value="1"/>
</dbReference>
<keyword evidence="4" id="KW-0276">Fatty acid metabolism</keyword>
<feature type="domain" description="Acyl-ACP thioesterase-like C-terminal" evidence="9">
    <location>
        <begin position="156"/>
        <end position="223"/>
    </location>
</feature>
<gene>
    <name evidence="10" type="ORF">PQ465_14255</name>
</gene>
<dbReference type="PANTHER" id="PTHR31727:SF6">
    <property type="entry name" value="OLEOYL-ACYL CARRIER PROTEIN THIOESTERASE 1, CHLOROPLASTIC"/>
    <property type="match status" value="1"/>
</dbReference>
<evidence type="ECO:0000256" key="5">
    <source>
        <dbReference type="ARBA" id="ARBA00022946"/>
    </source>
</evidence>
<dbReference type="SUPFAM" id="SSF54637">
    <property type="entry name" value="Thioesterase/thiol ester dehydrase-isomerase"/>
    <property type="match status" value="2"/>
</dbReference>
<dbReference type="InterPro" id="IPR049427">
    <property type="entry name" value="Acyl-ACP_TE_C"/>
</dbReference>
<evidence type="ECO:0000256" key="6">
    <source>
        <dbReference type="ARBA" id="ARBA00023098"/>
    </source>
</evidence>
<dbReference type="InterPro" id="IPR002864">
    <property type="entry name" value="Acyl-ACP_thioesterase_NHD"/>
</dbReference>
<sequence length="244" mass="28030">MQTAIYSNTYKLNFTQCYANGQLKYSELSNLLQLCASDHAELLGFGYREMAKNSQSWVLSRVRIEIASLPRFMQTITIKTWVQDFLGNRSIRNFEVYLAEKKIIGATSFWAVFNVQERKSENLAVKIDPSIILPEKAATANSFRRIELDQTLDQYINYVPKLSDLDIVNHVNNVKYTDWCLDSLPANIVLNETFKTIDINYLKELTLGQAIKIMQHIDADTINFSITRENKPVLDQAEFLGSIK</sequence>
<keyword evidence="6" id="KW-0443">Lipid metabolism</keyword>
<dbReference type="Pfam" id="PF01643">
    <property type="entry name" value="Acyl-ACP_TE"/>
    <property type="match status" value="1"/>
</dbReference>
<evidence type="ECO:0000256" key="2">
    <source>
        <dbReference type="ARBA" id="ARBA00022516"/>
    </source>
</evidence>
<name>A0ABY7WFS3_9SPHI</name>
<dbReference type="Pfam" id="PF20791">
    <property type="entry name" value="Acyl-ACP_TE_C"/>
    <property type="match status" value="1"/>
</dbReference>
<dbReference type="InterPro" id="IPR029069">
    <property type="entry name" value="HotDog_dom_sf"/>
</dbReference>
<comment type="similarity">
    <text evidence="1">Belongs to the acyl-ACP thioesterase family.</text>
</comment>
<reference evidence="10 11" key="1">
    <citation type="submission" date="2023-02" db="EMBL/GenBank/DDBJ databases">
        <title>Genome sequence of Sphingobacterium sp. KACC 22765.</title>
        <authorList>
            <person name="Kim S."/>
            <person name="Heo J."/>
            <person name="Kwon S.-W."/>
        </authorList>
    </citation>
    <scope>NUCLEOTIDE SEQUENCE [LARGE SCALE GENOMIC DNA]</scope>
    <source>
        <strain evidence="10 11">KACC 22765</strain>
    </source>
</reference>
<evidence type="ECO:0000259" key="9">
    <source>
        <dbReference type="Pfam" id="PF20791"/>
    </source>
</evidence>
<evidence type="ECO:0000256" key="3">
    <source>
        <dbReference type="ARBA" id="ARBA00022801"/>
    </source>
</evidence>
<evidence type="ECO:0000256" key="4">
    <source>
        <dbReference type="ARBA" id="ARBA00022832"/>
    </source>
</evidence>
<keyword evidence="5" id="KW-0809">Transit peptide</keyword>
<protein>
    <submittedName>
        <fullName evidence="10">Thioesterase</fullName>
    </submittedName>
</protein>
<dbReference type="InterPro" id="IPR045023">
    <property type="entry name" value="FATA/B"/>
</dbReference>
<accession>A0ABY7WFS3</accession>
<evidence type="ECO:0000256" key="7">
    <source>
        <dbReference type="ARBA" id="ARBA00023160"/>
    </source>
</evidence>
<evidence type="ECO:0000256" key="1">
    <source>
        <dbReference type="ARBA" id="ARBA00006500"/>
    </source>
</evidence>
<keyword evidence="3" id="KW-0378">Hydrolase</keyword>